<dbReference type="SMART" id="SM00360">
    <property type="entry name" value="RRM"/>
    <property type="match status" value="2"/>
</dbReference>
<protein>
    <recommendedName>
        <fullName evidence="4">RRM domain-containing protein</fullName>
    </recommendedName>
</protein>
<feature type="region of interest" description="Disordered" evidence="3">
    <location>
        <begin position="274"/>
        <end position="295"/>
    </location>
</feature>
<dbReference type="InterPro" id="IPR035979">
    <property type="entry name" value="RBD_domain_sf"/>
</dbReference>
<dbReference type="InterPro" id="IPR050374">
    <property type="entry name" value="RRT5_SRSF_SR"/>
</dbReference>
<organism evidence="5 6">
    <name type="scientific">Parachaetomium inaequale</name>
    <dbReference type="NCBI Taxonomy" id="2588326"/>
    <lineage>
        <taxon>Eukaryota</taxon>
        <taxon>Fungi</taxon>
        <taxon>Dikarya</taxon>
        <taxon>Ascomycota</taxon>
        <taxon>Pezizomycotina</taxon>
        <taxon>Sordariomycetes</taxon>
        <taxon>Sordariomycetidae</taxon>
        <taxon>Sordariales</taxon>
        <taxon>Chaetomiaceae</taxon>
        <taxon>Parachaetomium</taxon>
    </lineage>
</organism>
<evidence type="ECO:0000256" key="3">
    <source>
        <dbReference type="SAM" id="MobiDB-lite"/>
    </source>
</evidence>
<dbReference type="GO" id="GO:0005737">
    <property type="term" value="C:cytoplasm"/>
    <property type="evidence" value="ECO:0007669"/>
    <property type="project" value="TreeGrafter"/>
</dbReference>
<accession>A0AAN6SWG6</accession>
<feature type="compositionally biased region" description="Low complexity" evidence="3">
    <location>
        <begin position="426"/>
        <end position="455"/>
    </location>
</feature>
<feature type="domain" description="RRM" evidence="4">
    <location>
        <begin position="305"/>
        <end position="392"/>
    </location>
</feature>
<keyword evidence="1 2" id="KW-0694">RNA-binding</keyword>
<proteinExistence type="predicted"/>
<name>A0AAN6SWG6_9PEZI</name>
<feature type="compositionally biased region" description="Gly residues" evidence="3">
    <location>
        <begin position="512"/>
        <end position="525"/>
    </location>
</feature>
<dbReference type="InterPro" id="IPR012677">
    <property type="entry name" value="Nucleotide-bd_a/b_plait_sf"/>
</dbReference>
<keyword evidence="6" id="KW-1185">Reference proteome</keyword>
<dbReference type="PROSITE" id="PS50102">
    <property type="entry name" value="RRM"/>
    <property type="match status" value="1"/>
</dbReference>
<feature type="compositionally biased region" description="Low complexity" evidence="3">
    <location>
        <begin position="469"/>
        <end position="479"/>
    </location>
</feature>
<evidence type="ECO:0000259" key="4">
    <source>
        <dbReference type="PROSITE" id="PS50102"/>
    </source>
</evidence>
<gene>
    <name evidence="5" type="ORF">C8A01DRAFT_11909</name>
</gene>
<feature type="compositionally biased region" description="Basic and acidic residues" evidence="3">
    <location>
        <begin position="480"/>
        <end position="489"/>
    </location>
</feature>
<dbReference type="SUPFAM" id="SSF54928">
    <property type="entry name" value="RNA-binding domain, RBD"/>
    <property type="match status" value="2"/>
</dbReference>
<sequence length="525" mass="54369">MHRSQHHNRNLAAYTVKPGPETGLYYILVANLAHRTTWRELKAFASQACEVDHAEVYPPTSGFVRFLDGNTLEYRALQADGRNLNQDTVVKLLKTDYHAERIDRGEPVRVFSEPDAPAPGPTEPFSQGTGAAMGSPYSDYQGSASPAFNMTDAQWGYVTSPSYVAGGGYQPAPAAPLTPPRSMAYQAVTASSHGFIPQAAIGPSPLVYRAVTSPTPASAQAAVTQYQYADPAAYYSQGAAYDTSGGPGYAGFVQPAGRSSSGHAYVTGYDWPPSEPIRSPPAADQILDDNTSSSSSRPAVIIEQRKILIRDLERDGLSDAVVTNLLVQHAGIGATPGQIERLELPINRDGRARGTAYVTFSAAALANAAVAALDGSKVGAAARKLSARLVVEGVSPDGLDSHSTSGRSSRRLAGGGGGRSGGGGVSSRPDAGRSSRSAQAQSQSQSHGSGSGSEAKVAGAVPQVVTNTASVSASAAGSSQDKKKEERPVIVDGSGGRWKKELAPVVVDGSAGTKGGGGGHRGSRH</sequence>
<evidence type="ECO:0000313" key="6">
    <source>
        <dbReference type="Proteomes" id="UP001303115"/>
    </source>
</evidence>
<evidence type="ECO:0000313" key="5">
    <source>
        <dbReference type="EMBL" id="KAK4044618.1"/>
    </source>
</evidence>
<reference evidence="6" key="1">
    <citation type="journal article" date="2023" name="Mol. Phylogenet. Evol.">
        <title>Genome-scale phylogeny and comparative genomics of the fungal order Sordariales.</title>
        <authorList>
            <person name="Hensen N."/>
            <person name="Bonometti L."/>
            <person name="Westerberg I."/>
            <person name="Brannstrom I.O."/>
            <person name="Guillou S."/>
            <person name="Cros-Aarteil S."/>
            <person name="Calhoun S."/>
            <person name="Haridas S."/>
            <person name="Kuo A."/>
            <person name="Mondo S."/>
            <person name="Pangilinan J."/>
            <person name="Riley R."/>
            <person name="LaButti K."/>
            <person name="Andreopoulos B."/>
            <person name="Lipzen A."/>
            <person name="Chen C."/>
            <person name="Yan M."/>
            <person name="Daum C."/>
            <person name="Ng V."/>
            <person name="Clum A."/>
            <person name="Steindorff A."/>
            <person name="Ohm R.A."/>
            <person name="Martin F."/>
            <person name="Silar P."/>
            <person name="Natvig D.O."/>
            <person name="Lalanne C."/>
            <person name="Gautier V."/>
            <person name="Ament-Velasquez S.L."/>
            <person name="Kruys A."/>
            <person name="Hutchinson M.I."/>
            <person name="Powell A.J."/>
            <person name="Barry K."/>
            <person name="Miller A.N."/>
            <person name="Grigoriev I.V."/>
            <person name="Debuchy R."/>
            <person name="Gladieux P."/>
            <person name="Hiltunen Thoren M."/>
            <person name="Johannesson H."/>
        </authorList>
    </citation>
    <scope>NUCLEOTIDE SEQUENCE [LARGE SCALE GENOMIC DNA]</scope>
    <source>
        <strain evidence="6">CBS 284.82</strain>
    </source>
</reference>
<dbReference type="Proteomes" id="UP001303115">
    <property type="component" value="Unassembled WGS sequence"/>
</dbReference>
<evidence type="ECO:0000256" key="1">
    <source>
        <dbReference type="ARBA" id="ARBA00022884"/>
    </source>
</evidence>
<dbReference type="Pfam" id="PF00076">
    <property type="entry name" value="RRM_1"/>
    <property type="match status" value="1"/>
</dbReference>
<feature type="region of interest" description="Disordered" evidence="3">
    <location>
        <begin position="394"/>
        <end position="525"/>
    </location>
</feature>
<dbReference type="EMBL" id="MU854317">
    <property type="protein sequence ID" value="KAK4044618.1"/>
    <property type="molecule type" value="Genomic_DNA"/>
</dbReference>
<dbReference type="PANTHER" id="PTHR23003">
    <property type="entry name" value="RNA RECOGNITION MOTIF RRM DOMAIN CONTAINING PROTEIN"/>
    <property type="match status" value="1"/>
</dbReference>
<dbReference type="InterPro" id="IPR000504">
    <property type="entry name" value="RRM_dom"/>
</dbReference>
<evidence type="ECO:0000256" key="2">
    <source>
        <dbReference type="PROSITE-ProRule" id="PRU00176"/>
    </source>
</evidence>
<dbReference type="GO" id="GO:1990904">
    <property type="term" value="C:ribonucleoprotein complex"/>
    <property type="evidence" value="ECO:0007669"/>
    <property type="project" value="TreeGrafter"/>
</dbReference>
<feature type="compositionally biased region" description="Gly residues" evidence="3">
    <location>
        <begin position="413"/>
        <end position="425"/>
    </location>
</feature>
<dbReference type="AlphaFoldDB" id="A0AAN6SWG6"/>
<dbReference type="PANTHER" id="PTHR23003:SF3">
    <property type="entry name" value="FI21236P1-RELATED"/>
    <property type="match status" value="1"/>
</dbReference>
<dbReference type="GO" id="GO:0003729">
    <property type="term" value="F:mRNA binding"/>
    <property type="evidence" value="ECO:0007669"/>
    <property type="project" value="TreeGrafter"/>
</dbReference>
<feature type="region of interest" description="Disordered" evidence="3">
    <location>
        <begin position="110"/>
        <end position="134"/>
    </location>
</feature>
<dbReference type="Gene3D" id="3.30.70.330">
    <property type="match status" value="2"/>
</dbReference>
<comment type="caution">
    <text evidence="5">The sequence shown here is derived from an EMBL/GenBank/DDBJ whole genome shotgun (WGS) entry which is preliminary data.</text>
</comment>
<dbReference type="GO" id="GO:0005634">
    <property type="term" value="C:nucleus"/>
    <property type="evidence" value="ECO:0007669"/>
    <property type="project" value="TreeGrafter"/>
</dbReference>